<dbReference type="EMBL" id="GGFL01015009">
    <property type="protein sequence ID" value="MBW79187.1"/>
    <property type="molecule type" value="Transcribed_RNA"/>
</dbReference>
<feature type="transmembrane region" description="Helical" evidence="1">
    <location>
        <begin position="6"/>
        <end position="28"/>
    </location>
</feature>
<dbReference type="AlphaFoldDB" id="A0A2M4DNQ0"/>
<evidence type="ECO:0000313" key="2">
    <source>
        <dbReference type="EMBL" id="MBW79187.1"/>
    </source>
</evidence>
<reference evidence="2" key="1">
    <citation type="submission" date="2018-01" db="EMBL/GenBank/DDBJ databases">
        <title>An insight into the sialome of Amazonian anophelines.</title>
        <authorList>
            <person name="Ribeiro J.M."/>
            <person name="Scarpassa V."/>
            <person name="Calvo E."/>
        </authorList>
    </citation>
    <scope>NUCLEOTIDE SEQUENCE</scope>
</reference>
<organism evidence="2">
    <name type="scientific">Anopheles darlingi</name>
    <name type="common">Mosquito</name>
    <dbReference type="NCBI Taxonomy" id="43151"/>
    <lineage>
        <taxon>Eukaryota</taxon>
        <taxon>Metazoa</taxon>
        <taxon>Ecdysozoa</taxon>
        <taxon>Arthropoda</taxon>
        <taxon>Hexapoda</taxon>
        <taxon>Insecta</taxon>
        <taxon>Pterygota</taxon>
        <taxon>Neoptera</taxon>
        <taxon>Endopterygota</taxon>
        <taxon>Diptera</taxon>
        <taxon>Nematocera</taxon>
        <taxon>Culicoidea</taxon>
        <taxon>Culicidae</taxon>
        <taxon>Anophelinae</taxon>
        <taxon>Anopheles</taxon>
    </lineage>
</organism>
<keyword evidence="1" id="KW-1133">Transmembrane helix</keyword>
<accession>A0A2M4DNQ0</accession>
<sequence>MQIAKPFVSVVVVVVVFVVVVYSGCAPLSDHHIESKRVGRSTKKNGPSAPARHVLHNVEFGSGHCVTELCFLSFAI</sequence>
<keyword evidence="1" id="KW-0812">Transmembrane</keyword>
<name>A0A2M4DNQ0_ANODA</name>
<proteinExistence type="predicted"/>
<protein>
    <submittedName>
        <fullName evidence="2">Putative secreted protein</fullName>
    </submittedName>
</protein>
<keyword evidence="1" id="KW-0472">Membrane</keyword>
<evidence type="ECO:0000256" key="1">
    <source>
        <dbReference type="SAM" id="Phobius"/>
    </source>
</evidence>